<protein>
    <submittedName>
        <fullName evidence="1">Uncharacterized protein</fullName>
    </submittedName>
</protein>
<accession>A0A445MWI9</accession>
<gene>
    <name evidence="1" type="ORF">PITCH_A2010005</name>
</gene>
<reference evidence="1" key="1">
    <citation type="submission" date="2018-01" db="EMBL/GenBank/DDBJ databases">
        <authorList>
            <person name="Regsiter A."/>
            <person name="William W."/>
        </authorList>
    </citation>
    <scope>NUCLEOTIDE SEQUENCE</scope>
    <source>
        <strain evidence="1">TRIP AH-1</strain>
    </source>
</reference>
<name>A0A445MWI9_9BACT</name>
<organism evidence="1">
    <name type="scientific">uncultured Desulfobacterium sp</name>
    <dbReference type="NCBI Taxonomy" id="201089"/>
    <lineage>
        <taxon>Bacteria</taxon>
        <taxon>Pseudomonadati</taxon>
        <taxon>Thermodesulfobacteriota</taxon>
        <taxon>Desulfobacteria</taxon>
        <taxon>Desulfobacterales</taxon>
        <taxon>Desulfobacteriaceae</taxon>
        <taxon>Desulfobacterium</taxon>
        <taxon>environmental samples</taxon>
    </lineage>
</organism>
<evidence type="ECO:0000313" key="1">
    <source>
        <dbReference type="EMBL" id="SPD73850.1"/>
    </source>
</evidence>
<dbReference type="AlphaFoldDB" id="A0A445MWI9"/>
<dbReference type="EMBL" id="OJIN01000115">
    <property type="protein sequence ID" value="SPD73850.1"/>
    <property type="molecule type" value="Genomic_DNA"/>
</dbReference>
<sequence>MEVHTAWVKPPNQIGGLDHLGVQAPCINLYGRMVPGITNVTDRARYYSFYPWVVWALEQTGFTKFNDAFIDHFRKADCLFSLIAFRHSHTAGENESDHTAAIIGSFNLAKQIADIREGKTVRISEYSHRDKGRDRGDTCERISKESMQAVSNRKVRSDGEPISFSAYIQVEWLMSINILWASYRNVNS</sequence>
<proteinExistence type="predicted"/>